<accession>A0ABN3Q1P4</accession>
<keyword evidence="1" id="KW-1133">Transmembrane helix</keyword>
<name>A0ABN3Q1P4_9ACTN</name>
<feature type="transmembrane region" description="Helical" evidence="1">
    <location>
        <begin position="77"/>
        <end position="101"/>
    </location>
</feature>
<reference evidence="2 3" key="1">
    <citation type="journal article" date="2019" name="Int. J. Syst. Evol. Microbiol.">
        <title>The Global Catalogue of Microorganisms (GCM) 10K type strain sequencing project: providing services to taxonomists for standard genome sequencing and annotation.</title>
        <authorList>
            <consortium name="The Broad Institute Genomics Platform"/>
            <consortium name="The Broad Institute Genome Sequencing Center for Infectious Disease"/>
            <person name="Wu L."/>
            <person name="Ma J."/>
        </authorList>
    </citation>
    <scope>NUCLEOTIDE SEQUENCE [LARGE SCALE GENOMIC DNA]</scope>
    <source>
        <strain evidence="2 3">JCM 6833</strain>
    </source>
</reference>
<dbReference type="RefSeq" id="WP_344544613.1">
    <property type="nucleotide sequence ID" value="NZ_BAAATD010000006.1"/>
</dbReference>
<evidence type="ECO:0000256" key="1">
    <source>
        <dbReference type="SAM" id="Phobius"/>
    </source>
</evidence>
<sequence length="102" mass="11027">MDSYTFRCDLDRDLPEGKQARLMVGEDGEHVAFGFSDGAEEREIYLTPEDAANLAHLVAMLADVDGDQDTEDAPENALTNAVGCLSILVTLALVLALVALFR</sequence>
<keyword evidence="1" id="KW-0472">Membrane</keyword>
<comment type="caution">
    <text evidence="2">The sequence shown here is derived from an EMBL/GenBank/DDBJ whole genome shotgun (WGS) entry which is preliminary data.</text>
</comment>
<dbReference type="EMBL" id="BAAATD010000006">
    <property type="protein sequence ID" value="GAA2609798.1"/>
    <property type="molecule type" value="Genomic_DNA"/>
</dbReference>
<keyword evidence="1" id="KW-0812">Transmembrane</keyword>
<proteinExistence type="predicted"/>
<gene>
    <name evidence="2" type="ORF">GCM10010411_50180</name>
</gene>
<protein>
    <submittedName>
        <fullName evidence="2">Uncharacterized protein</fullName>
    </submittedName>
</protein>
<evidence type="ECO:0000313" key="3">
    <source>
        <dbReference type="Proteomes" id="UP001501509"/>
    </source>
</evidence>
<keyword evidence="3" id="KW-1185">Reference proteome</keyword>
<evidence type="ECO:0000313" key="2">
    <source>
        <dbReference type="EMBL" id="GAA2609798.1"/>
    </source>
</evidence>
<dbReference type="Proteomes" id="UP001501509">
    <property type="component" value="Unassembled WGS sequence"/>
</dbReference>
<organism evidence="2 3">
    <name type="scientific">Actinomadura fulvescens</name>
    <dbReference type="NCBI Taxonomy" id="46160"/>
    <lineage>
        <taxon>Bacteria</taxon>
        <taxon>Bacillati</taxon>
        <taxon>Actinomycetota</taxon>
        <taxon>Actinomycetes</taxon>
        <taxon>Streptosporangiales</taxon>
        <taxon>Thermomonosporaceae</taxon>
        <taxon>Actinomadura</taxon>
    </lineage>
</organism>